<dbReference type="OrthoDB" id="9759736at2"/>
<feature type="domain" description="BRCT" evidence="13">
    <location>
        <begin position="638"/>
        <end position="711"/>
    </location>
</feature>
<dbReference type="InterPro" id="IPR001679">
    <property type="entry name" value="DNA_ligase"/>
</dbReference>
<dbReference type="InterPro" id="IPR041663">
    <property type="entry name" value="DisA/LigA_HHH"/>
</dbReference>
<dbReference type="EC" id="6.5.1.2" evidence="12"/>
<dbReference type="CDD" id="cd17748">
    <property type="entry name" value="BRCT_DNA_ligase_like"/>
    <property type="match status" value="1"/>
</dbReference>
<comment type="cofactor">
    <cofactor evidence="12">
        <name>Mg(2+)</name>
        <dbReference type="ChEBI" id="CHEBI:18420"/>
    </cofactor>
    <cofactor evidence="12">
        <name>Mn(2+)</name>
        <dbReference type="ChEBI" id="CHEBI:29035"/>
    </cofactor>
</comment>
<feature type="active site" description="N6-AMP-lysine intermediate" evidence="12">
    <location>
        <position position="133"/>
    </location>
</feature>
<feature type="binding site" evidence="12">
    <location>
        <position position="307"/>
    </location>
    <ligand>
        <name>NAD(+)</name>
        <dbReference type="ChEBI" id="CHEBI:57540"/>
    </ligand>
</feature>
<dbReference type="PIRSF" id="PIRSF001604">
    <property type="entry name" value="LigA"/>
    <property type="match status" value="1"/>
</dbReference>
<keyword evidence="4 12" id="KW-0479">Metal-binding</keyword>
<dbReference type="Gene3D" id="1.10.150.20">
    <property type="entry name" value="5' to 3' exonuclease, C-terminal subdomain"/>
    <property type="match status" value="2"/>
</dbReference>
<dbReference type="Proteomes" id="UP000321304">
    <property type="component" value="Unassembled WGS sequence"/>
</dbReference>
<comment type="similarity">
    <text evidence="12">Belongs to the NAD-dependent DNA ligase family. LigA subfamily.</text>
</comment>
<dbReference type="InterPro" id="IPR001357">
    <property type="entry name" value="BRCT_dom"/>
</dbReference>
<proteinExistence type="inferred from homology"/>
<feature type="binding site" evidence="12">
    <location>
        <position position="154"/>
    </location>
    <ligand>
        <name>NAD(+)</name>
        <dbReference type="ChEBI" id="CHEBI:57540"/>
    </ligand>
</feature>
<keyword evidence="15" id="KW-1185">Reference proteome</keyword>
<dbReference type="Pfam" id="PF03120">
    <property type="entry name" value="OB_DNA_ligase"/>
    <property type="match status" value="1"/>
</dbReference>
<dbReference type="InterPro" id="IPR013840">
    <property type="entry name" value="DNAligase_N"/>
</dbReference>
<dbReference type="PANTHER" id="PTHR23389">
    <property type="entry name" value="CHROMOSOME TRANSMISSION FIDELITY FACTOR 18"/>
    <property type="match status" value="1"/>
</dbReference>
<dbReference type="PANTHER" id="PTHR23389:SF9">
    <property type="entry name" value="DNA LIGASE"/>
    <property type="match status" value="1"/>
</dbReference>
<dbReference type="STRING" id="1755647.AS156_26615"/>
<dbReference type="InterPro" id="IPR013839">
    <property type="entry name" value="DNAligase_adenylation"/>
</dbReference>
<organism evidence="14 15">
    <name type="scientific">Bradyrhizobium macuxiense</name>
    <dbReference type="NCBI Taxonomy" id="1755647"/>
    <lineage>
        <taxon>Bacteria</taxon>
        <taxon>Pseudomonadati</taxon>
        <taxon>Pseudomonadota</taxon>
        <taxon>Alphaproteobacteria</taxon>
        <taxon>Hyphomicrobiales</taxon>
        <taxon>Nitrobacteraceae</taxon>
        <taxon>Bradyrhizobium</taxon>
    </lineage>
</organism>
<keyword evidence="3 12" id="KW-0235">DNA replication</keyword>
<name>A0A560L937_9BRAD</name>
<dbReference type="SUPFAM" id="SSF56091">
    <property type="entry name" value="DNA ligase/mRNA capping enzyme, catalytic domain"/>
    <property type="match status" value="1"/>
</dbReference>
<dbReference type="Pfam" id="PF12826">
    <property type="entry name" value="HHH_2"/>
    <property type="match status" value="1"/>
</dbReference>
<evidence type="ECO:0000256" key="4">
    <source>
        <dbReference type="ARBA" id="ARBA00022723"/>
    </source>
</evidence>
<sequence>MAKAAKEKSLPDVDKLTKAQAKVELMRLALELEGHDKRYYQDDAPSVTDAEYDALRQRYNGIEKRFPEFVTAESPSQKVGAAPSGRFKKVRHSLPMLSLDNAFAEADVIDFVGRITRFLKLPDDKIDFSAEPKIDGLSMSLRYEGGELVTAATRGDGAEGEDVTANIRTLEDVPQKLKGRNVPEICEVRGEVYMTKKAFLALNERQKAAGDTIFANPRNSAAGSLRQKDPGITASRPLGFFAYAWGQMSAMPEETQTGMIHWFERCGFKTNPLTKLCHSVEELIAFHRKIEEQRAELDYDIDGVVYKVDRIDWQERLGFVSRTPRWAIAHKFPAERAMTVLRDIEIQVGRTGSFTPVGKLEPVGVGGVIVQNVTLHNEDYIKGIGNKGEVLREGRDIRIGDTVVIQRAGDVIPQVVDVVIDKRPKSAKEFHFPKKCPCPLHTDVVREETATGEEGSRLRCSGEFACPFQKIEHLILFVSRRAFDIDGLGVKQLQYFFDEGWVKEPADIFTLPKRNAKLKLEDIEGYGETSVRNLFAAIDSRRRIGLERFIYALGMRHVGETTALALARGYGSWEAFHEACLKVAKGDEDAIAEMDALDQIGDTVIKSIADYFGESHNRGIVERLTTELDEIVDAEKPKSNSVVAGKTVVFTGSLEKMTRDEAKATAERLGAKAAGSVSKKTDYVVAGPGAGSKLAEAQKHGVQVLTEDEWLKLIGE</sequence>
<dbReference type="Gene3D" id="3.30.470.30">
    <property type="entry name" value="DNA ligase/mRNA capping enzyme"/>
    <property type="match status" value="1"/>
</dbReference>
<dbReference type="SUPFAM" id="SSF50249">
    <property type="entry name" value="Nucleic acid-binding proteins"/>
    <property type="match status" value="1"/>
</dbReference>
<evidence type="ECO:0000256" key="7">
    <source>
        <dbReference type="ARBA" id="ARBA00022842"/>
    </source>
</evidence>
<evidence type="ECO:0000256" key="11">
    <source>
        <dbReference type="ARBA" id="ARBA00034005"/>
    </source>
</evidence>
<keyword evidence="5 12" id="KW-0227">DNA damage</keyword>
<comment type="catalytic activity">
    <reaction evidence="11 12">
        <text>NAD(+) + (deoxyribonucleotide)n-3'-hydroxyl + 5'-phospho-(deoxyribonucleotide)m = (deoxyribonucleotide)n+m + AMP + beta-nicotinamide D-nucleotide.</text>
        <dbReference type="EC" id="6.5.1.2"/>
    </reaction>
</comment>
<keyword evidence="7 12" id="KW-0460">Magnesium</keyword>
<dbReference type="Gene3D" id="1.10.287.610">
    <property type="entry name" value="Helix hairpin bin"/>
    <property type="match status" value="1"/>
</dbReference>
<dbReference type="FunFam" id="3.30.470.30:FF:000001">
    <property type="entry name" value="DNA ligase"/>
    <property type="match status" value="1"/>
</dbReference>
<dbReference type="GO" id="GO:0046872">
    <property type="term" value="F:metal ion binding"/>
    <property type="evidence" value="ECO:0007669"/>
    <property type="project" value="UniProtKB-KW"/>
</dbReference>
<dbReference type="SUPFAM" id="SSF52113">
    <property type="entry name" value="BRCT domain"/>
    <property type="match status" value="1"/>
</dbReference>
<dbReference type="InterPro" id="IPR004150">
    <property type="entry name" value="NAD_DNA_ligase_OB"/>
</dbReference>
<feature type="binding site" evidence="12">
    <location>
        <position position="466"/>
    </location>
    <ligand>
        <name>Zn(2+)</name>
        <dbReference type="ChEBI" id="CHEBI:29105"/>
    </ligand>
</feature>
<comment type="caution">
    <text evidence="14">The sequence shown here is derived from an EMBL/GenBank/DDBJ whole genome shotgun (WGS) entry which is preliminary data.</text>
</comment>
<dbReference type="Gene3D" id="3.40.50.10190">
    <property type="entry name" value="BRCT domain"/>
    <property type="match status" value="1"/>
</dbReference>
<dbReference type="InterPro" id="IPR018239">
    <property type="entry name" value="DNA_ligase_AS"/>
</dbReference>
<evidence type="ECO:0000256" key="1">
    <source>
        <dbReference type="ARBA" id="ARBA00004067"/>
    </source>
</evidence>
<dbReference type="HAMAP" id="MF_01588">
    <property type="entry name" value="DNA_ligase_A"/>
    <property type="match status" value="1"/>
</dbReference>
<dbReference type="Pfam" id="PF00533">
    <property type="entry name" value="BRCT"/>
    <property type="match status" value="1"/>
</dbReference>
<dbReference type="SMART" id="SM00532">
    <property type="entry name" value="LIGANc"/>
    <property type="match status" value="1"/>
</dbReference>
<feature type="binding site" evidence="12">
    <location>
        <position position="438"/>
    </location>
    <ligand>
        <name>Zn(2+)</name>
        <dbReference type="ChEBI" id="CHEBI:29105"/>
    </ligand>
</feature>
<feature type="binding site" evidence="12">
    <location>
        <position position="131"/>
    </location>
    <ligand>
        <name>NAD(+)</name>
        <dbReference type="ChEBI" id="CHEBI:57540"/>
    </ligand>
</feature>
<keyword evidence="6 12" id="KW-0862">Zinc</keyword>
<reference evidence="14 15" key="1">
    <citation type="submission" date="2019-06" db="EMBL/GenBank/DDBJ databases">
        <title>Genomic Encyclopedia of Type Strains, Phase IV (KMG-V): Genome sequencing to study the core and pangenomes of soil and plant-associated prokaryotes.</title>
        <authorList>
            <person name="Whitman W."/>
        </authorList>
    </citation>
    <scope>NUCLEOTIDE SEQUENCE [LARGE SCALE GENOMIC DNA]</scope>
    <source>
        <strain evidence="14 15">BR 10355</strain>
    </source>
</reference>
<dbReference type="SUPFAM" id="SSF47781">
    <property type="entry name" value="RuvA domain 2-like"/>
    <property type="match status" value="1"/>
</dbReference>
<keyword evidence="9 12" id="KW-0234">DNA repair</keyword>
<feature type="binding site" evidence="12">
    <location>
        <position position="331"/>
    </location>
    <ligand>
        <name>NAD(+)</name>
        <dbReference type="ChEBI" id="CHEBI:57540"/>
    </ligand>
</feature>
<dbReference type="GO" id="GO:0005829">
    <property type="term" value="C:cytosol"/>
    <property type="evidence" value="ECO:0007669"/>
    <property type="project" value="TreeGrafter"/>
</dbReference>
<evidence type="ECO:0000313" key="15">
    <source>
        <dbReference type="Proteomes" id="UP000321304"/>
    </source>
</evidence>
<keyword evidence="2 12" id="KW-0436">Ligase</keyword>
<feature type="binding site" evidence="12">
    <location>
        <position position="436"/>
    </location>
    <ligand>
        <name>Zn(2+)</name>
        <dbReference type="ChEBI" id="CHEBI:29105"/>
    </ligand>
</feature>
<evidence type="ECO:0000256" key="5">
    <source>
        <dbReference type="ARBA" id="ARBA00022763"/>
    </source>
</evidence>
<comment type="function">
    <text evidence="1 12">DNA ligase that catalyzes the formation of phosphodiester linkages between 5'-phosphoryl and 3'-hydroxyl groups in double-stranded DNA using NAD as a coenzyme and as the energy source for the reaction. It is essential for DNA replication and repair of damaged DNA.</text>
</comment>
<accession>A0A560L937</accession>
<dbReference type="FunFam" id="2.40.50.140:FF:000490">
    <property type="entry name" value="DNA ligase"/>
    <property type="match status" value="1"/>
</dbReference>
<evidence type="ECO:0000259" key="13">
    <source>
        <dbReference type="PROSITE" id="PS50172"/>
    </source>
</evidence>
<dbReference type="GO" id="GO:0006260">
    <property type="term" value="P:DNA replication"/>
    <property type="evidence" value="ECO:0007669"/>
    <property type="project" value="UniProtKB-KW"/>
</dbReference>
<dbReference type="InterPro" id="IPR036420">
    <property type="entry name" value="BRCT_dom_sf"/>
</dbReference>
<feature type="binding site" evidence="12">
    <location>
        <position position="191"/>
    </location>
    <ligand>
        <name>NAD(+)</name>
        <dbReference type="ChEBI" id="CHEBI:57540"/>
    </ligand>
</feature>
<dbReference type="NCBIfam" id="NF005932">
    <property type="entry name" value="PRK07956.1"/>
    <property type="match status" value="1"/>
</dbReference>
<dbReference type="Gene3D" id="2.40.50.140">
    <property type="entry name" value="Nucleic acid-binding proteins"/>
    <property type="match status" value="1"/>
</dbReference>
<dbReference type="SMART" id="SM00292">
    <property type="entry name" value="BRCT"/>
    <property type="match status" value="1"/>
</dbReference>
<dbReference type="InterPro" id="IPR012340">
    <property type="entry name" value="NA-bd_OB-fold"/>
</dbReference>
<feature type="binding site" evidence="12">
    <location>
        <begin position="49"/>
        <end position="53"/>
    </location>
    <ligand>
        <name>NAD(+)</name>
        <dbReference type="ChEBI" id="CHEBI:57540"/>
    </ligand>
</feature>
<dbReference type="Pfam" id="PF01653">
    <property type="entry name" value="DNA_ligase_aden"/>
    <property type="match status" value="1"/>
</dbReference>
<keyword evidence="8 12" id="KW-0520">NAD</keyword>
<keyword evidence="10 12" id="KW-0464">Manganese</keyword>
<dbReference type="NCBIfam" id="TIGR00575">
    <property type="entry name" value="dnlj"/>
    <property type="match status" value="1"/>
</dbReference>
<dbReference type="CDD" id="cd00114">
    <property type="entry name" value="LIGANc"/>
    <property type="match status" value="1"/>
</dbReference>
<gene>
    <name evidence="12" type="primary">ligA</name>
    <name evidence="14" type="ORF">FBZ93_112136</name>
</gene>
<dbReference type="AlphaFoldDB" id="A0A560L937"/>
<evidence type="ECO:0000313" key="14">
    <source>
        <dbReference type="EMBL" id="TWB92068.1"/>
    </source>
</evidence>
<dbReference type="FunFam" id="1.10.150.20:FF:000007">
    <property type="entry name" value="DNA ligase"/>
    <property type="match status" value="1"/>
</dbReference>
<evidence type="ECO:0000256" key="6">
    <source>
        <dbReference type="ARBA" id="ARBA00022833"/>
    </source>
</evidence>
<feature type="binding site" evidence="12">
    <location>
        <begin position="98"/>
        <end position="99"/>
    </location>
    <ligand>
        <name>NAD(+)</name>
        <dbReference type="ChEBI" id="CHEBI:57540"/>
    </ligand>
</feature>
<dbReference type="PROSITE" id="PS01055">
    <property type="entry name" value="DNA_LIGASE_N1"/>
    <property type="match status" value="1"/>
</dbReference>
<evidence type="ECO:0000256" key="12">
    <source>
        <dbReference type="HAMAP-Rule" id="MF_01588"/>
    </source>
</evidence>
<dbReference type="Gene3D" id="6.20.10.30">
    <property type="match status" value="1"/>
</dbReference>
<protein>
    <recommendedName>
        <fullName evidence="12">DNA ligase</fullName>
        <ecNumber evidence="12">6.5.1.2</ecNumber>
    </recommendedName>
    <alternativeName>
        <fullName evidence="12">Polydeoxyribonucleotide synthase [NAD(+)]</fullName>
    </alternativeName>
</protein>
<dbReference type="PROSITE" id="PS50172">
    <property type="entry name" value="BRCT"/>
    <property type="match status" value="1"/>
</dbReference>
<evidence type="ECO:0000256" key="10">
    <source>
        <dbReference type="ARBA" id="ARBA00023211"/>
    </source>
</evidence>
<evidence type="ECO:0000256" key="3">
    <source>
        <dbReference type="ARBA" id="ARBA00022705"/>
    </source>
</evidence>
<dbReference type="GO" id="GO:0003911">
    <property type="term" value="F:DNA ligase (NAD+) activity"/>
    <property type="evidence" value="ECO:0007669"/>
    <property type="project" value="UniProtKB-UniRule"/>
</dbReference>
<evidence type="ECO:0000256" key="9">
    <source>
        <dbReference type="ARBA" id="ARBA00023204"/>
    </source>
</evidence>
<evidence type="ECO:0000256" key="2">
    <source>
        <dbReference type="ARBA" id="ARBA00022598"/>
    </source>
</evidence>
<dbReference type="RefSeq" id="WP_146990626.1">
    <property type="nucleotide sequence ID" value="NZ_VITY01000012.1"/>
</dbReference>
<dbReference type="EMBL" id="VITY01000012">
    <property type="protein sequence ID" value="TWB92068.1"/>
    <property type="molecule type" value="Genomic_DNA"/>
</dbReference>
<dbReference type="InterPro" id="IPR010994">
    <property type="entry name" value="RuvA_2-like"/>
</dbReference>
<feature type="binding site" evidence="12">
    <location>
        <position position="460"/>
    </location>
    <ligand>
        <name>Zn(2+)</name>
        <dbReference type="ChEBI" id="CHEBI:29105"/>
    </ligand>
</feature>
<evidence type="ECO:0000256" key="8">
    <source>
        <dbReference type="ARBA" id="ARBA00023027"/>
    </source>
</evidence>
<dbReference type="GO" id="GO:0006281">
    <property type="term" value="P:DNA repair"/>
    <property type="evidence" value="ECO:0007669"/>
    <property type="project" value="UniProtKB-KW"/>
</dbReference>